<dbReference type="STRING" id="442562.Rumeso_02330"/>
<reference evidence="3 4" key="1">
    <citation type="submission" date="2013-02" db="EMBL/GenBank/DDBJ databases">
        <authorList>
            <person name="Fiebig A."/>
            <person name="Goeker M."/>
            <person name="Klenk H.-P.P."/>
        </authorList>
    </citation>
    <scope>NUCLEOTIDE SEQUENCE [LARGE SCALE GENOMIC DNA]</scope>
    <source>
        <strain evidence="3 4">DSM 19309</strain>
    </source>
</reference>
<dbReference type="Pfam" id="PF01266">
    <property type="entry name" value="DAO"/>
    <property type="match status" value="1"/>
</dbReference>
<dbReference type="AlphaFoldDB" id="A0A017HP39"/>
<dbReference type="Proteomes" id="UP000019666">
    <property type="component" value="Unassembled WGS sequence"/>
</dbReference>
<dbReference type="EMBL" id="AOSK01000059">
    <property type="protein sequence ID" value="EYD76141.1"/>
    <property type="molecule type" value="Genomic_DNA"/>
</dbReference>
<protein>
    <submittedName>
        <fullName evidence="3">Putative oxidoreductase protein</fullName>
    </submittedName>
</protein>
<dbReference type="PANTHER" id="PTHR13847:SF281">
    <property type="entry name" value="FAD DEPENDENT OXIDOREDUCTASE DOMAIN-CONTAINING PROTEIN"/>
    <property type="match status" value="1"/>
</dbReference>
<evidence type="ECO:0000313" key="4">
    <source>
        <dbReference type="Proteomes" id="UP000019666"/>
    </source>
</evidence>
<dbReference type="SUPFAM" id="SSF51905">
    <property type="entry name" value="FAD/NAD(P)-binding domain"/>
    <property type="match status" value="1"/>
</dbReference>
<sequence>MDYIDSYYRRSLRDPRPRPRLEGRVEAEVCVVGGGLAGVTAAYALSRMGKDVVLLEGERVGWGASGRNGGFVSPGFATGRGNIARRAGKDGAAALHRLSIEGMRFVRDRIDALGIEGADPVHGILSALRHDGGDSLKEDRDTLAREFGYEVEFLPTGSVRERLRSRCYFQALRDPNAFHFHPLNYVRGLARAAEGQGARIFEGSRAVSADLDGAVKVVRTDAGEVAARDVLVCGGGYTDRLVPELRQSMLPIATYVLLTERAPERIAEAIRTTDAIGDNRRAGDYYRVVDGGERILWGGKITTRTAEPRNLAELLRQTMVSTYPQLDGVNVEVAWSGLMSYARHLMPQIGRLRHGVWYATAFGGHGMNTSTIGGLVIAEGIAGESDRYRLFEPFGLDWNGGRFGHAAVQMTYWWLQAQDRWRERRVA</sequence>
<dbReference type="Gene3D" id="3.30.9.10">
    <property type="entry name" value="D-Amino Acid Oxidase, subunit A, domain 2"/>
    <property type="match status" value="1"/>
</dbReference>
<organism evidence="3 4">
    <name type="scientific">Rubellimicrobium mesophilum DSM 19309</name>
    <dbReference type="NCBI Taxonomy" id="442562"/>
    <lineage>
        <taxon>Bacteria</taxon>
        <taxon>Pseudomonadati</taxon>
        <taxon>Pseudomonadota</taxon>
        <taxon>Alphaproteobacteria</taxon>
        <taxon>Rhodobacterales</taxon>
        <taxon>Roseobacteraceae</taxon>
        <taxon>Rubellimicrobium</taxon>
    </lineage>
</organism>
<feature type="domain" description="FAD dependent oxidoreductase" evidence="2">
    <location>
        <begin position="29"/>
        <end position="379"/>
    </location>
</feature>
<dbReference type="InterPro" id="IPR006076">
    <property type="entry name" value="FAD-dep_OxRdtase"/>
</dbReference>
<dbReference type="RefSeq" id="WP_037279036.1">
    <property type="nucleotide sequence ID" value="NZ_KK088559.1"/>
</dbReference>
<dbReference type="InterPro" id="IPR036188">
    <property type="entry name" value="FAD/NAD-bd_sf"/>
</dbReference>
<evidence type="ECO:0000256" key="1">
    <source>
        <dbReference type="ARBA" id="ARBA00023002"/>
    </source>
</evidence>
<dbReference type="GO" id="GO:0016491">
    <property type="term" value="F:oxidoreductase activity"/>
    <property type="evidence" value="ECO:0007669"/>
    <property type="project" value="UniProtKB-KW"/>
</dbReference>
<proteinExistence type="predicted"/>
<comment type="caution">
    <text evidence="3">The sequence shown here is derived from an EMBL/GenBank/DDBJ whole genome shotgun (WGS) entry which is preliminary data.</text>
</comment>
<keyword evidence="4" id="KW-1185">Reference proteome</keyword>
<keyword evidence="1" id="KW-0560">Oxidoreductase</keyword>
<dbReference type="PANTHER" id="PTHR13847">
    <property type="entry name" value="SARCOSINE DEHYDROGENASE-RELATED"/>
    <property type="match status" value="1"/>
</dbReference>
<accession>A0A017HP39</accession>
<dbReference type="HOGENOM" id="CLU_007884_3_0_5"/>
<dbReference type="GO" id="GO:0005737">
    <property type="term" value="C:cytoplasm"/>
    <property type="evidence" value="ECO:0007669"/>
    <property type="project" value="TreeGrafter"/>
</dbReference>
<gene>
    <name evidence="3" type="ORF">Rumeso_02330</name>
</gene>
<name>A0A017HP39_9RHOB</name>
<evidence type="ECO:0000313" key="3">
    <source>
        <dbReference type="EMBL" id="EYD76141.1"/>
    </source>
</evidence>
<dbReference type="OrthoDB" id="9806601at2"/>
<dbReference type="Gene3D" id="3.50.50.60">
    <property type="entry name" value="FAD/NAD(P)-binding domain"/>
    <property type="match status" value="1"/>
</dbReference>
<evidence type="ECO:0000259" key="2">
    <source>
        <dbReference type="Pfam" id="PF01266"/>
    </source>
</evidence>